<evidence type="ECO:0000256" key="2">
    <source>
        <dbReference type="ARBA" id="ARBA00004525"/>
    </source>
</evidence>
<keyword evidence="9" id="KW-0066">ATP synthesis</keyword>
<evidence type="ECO:0000256" key="10">
    <source>
        <dbReference type="ARBA" id="ARBA00031066"/>
    </source>
</evidence>
<gene>
    <name evidence="11" type="ORF">WJX72_008646</name>
</gene>
<evidence type="ECO:0000256" key="9">
    <source>
        <dbReference type="ARBA" id="ARBA00023310"/>
    </source>
</evidence>
<dbReference type="Proteomes" id="UP001489004">
    <property type="component" value="Unassembled WGS sequence"/>
</dbReference>
<dbReference type="CDD" id="cd12151">
    <property type="entry name" value="F1-ATPase_gamma"/>
    <property type="match status" value="1"/>
</dbReference>
<protein>
    <recommendedName>
        <fullName evidence="10">F-ATPase gamma subunit</fullName>
    </recommendedName>
</protein>
<dbReference type="Gene3D" id="3.40.1380.10">
    <property type="match status" value="1"/>
</dbReference>
<evidence type="ECO:0000256" key="5">
    <source>
        <dbReference type="ARBA" id="ARBA00022781"/>
    </source>
</evidence>
<dbReference type="PANTHER" id="PTHR11693:SF41">
    <property type="entry name" value="ATP SYNTHASE GAMMA CHAIN, CHLOROPLASTIC"/>
    <property type="match status" value="1"/>
</dbReference>
<dbReference type="GO" id="GO:0009535">
    <property type="term" value="C:chloroplast thylakoid membrane"/>
    <property type="evidence" value="ECO:0007669"/>
    <property type="project" value="UniProtKB-SubCell"/>
</dbReference>
<evidence type="ECO:0000313" key="12">
    <source>
        <dbReference type="Proteomes" id="UP001489004"/>
    </source>
</evidence>
<evidence type="ECO:0000256" key="8">
    <source>
        <dbReference type="ARBA" id="ARBA00023196"/>
    </source>
</evidence>
<dbReference type="SUPFAM" id="SSF52943">
    <property type="entry name" value="ATP synthase (F1-ATPase), gamma subunit"/>
    <property type="match status" value="1"/>
</dbReference>
<dbReference type="GO" id="GO:0046933">
    <property type="term" value="F:proton-transporting ATP synthase activity, rotational mechanism"/>
    <property type="evidence" value="ECO:0007669"/>
    <property type="project" value="InterPro"/>
</dbReference>
<dbReference type="FunFam" id="3.40.1380.10:FF:000006">
    <property type="entry name" value="ATP synthase gamma chain"/>
    <property type="match status" value="1"/>
</dbReference>
<keyword evidence="6" id="KW-0406">Ion transport</keyword>
<dbReference type="NCBIfam" id="TIGR01146">
    <property type="entry name" value="ATPsyn_F1gamma"/>
    <property type="match status" value="1"/>
</dbReference>
<evidence type="ECO:0000256" key="3">
    <source>
        <dbReference type="ARBA" id="ARBA00007681"/>
    </source>
</evidence>
<name>A0AAW1Q4D8_9CHLO</name>
<evidence type="ECO:0000256" key="1">
    <source>
        <dbReference type="ARBA" id="ARBA00003456"/>
    </source>
</evidence>
<dbReference type="HAMAP" id="MF_00815">
    <property type="entry name" value="ATP_synth_gamma_bact"/>
    <property type="match status" value="1"/>
</dbReference>
<dbReference type="AlphaFoldDB" id="A0AAW1Q4D8"/>
<keyword evidence="12" id="KW-1185">Reference proteome</keyword>
<keyword evidence="7" id="KW-0472">Membrane</keyword>
<sequence length="373" mass="40494">MVLATQMTPGATQLASSRRLTASSSSFSGACQHLAAPARPVALRRGALQVAAGLKDTRDRIESVKNTQKITDAMKLVAAAKVRRAQAAVVNGRPFSENLVKVLYGVNQRLRVEDVDSPLVNVRPVKTVLLACVTGDRGLCGGYNNAVIKKVEIRAAELSKMGLNVKLITIGKKGTLYFKRRADRYNIAGAFELGQAPTTKEAQAIADELYAEFVSEEVDKVELIYTKFVSLISSTPTIQTMLPLTPQGEICDVDGNCVDAAEDEVFKLTTKDGQMSVTREKVTTNTADFDNSLLFEQDPVAIIDALLPLYMNATLLRSLQEALASELAARMNAMNNASDNARDLKKRLQLTYNRARQAQITSQLIEIVSGANA</sequence>
<keyword evidence="5" id="KW-0375">Hydrogen ion transport</keyword>
<dbReference type="InterPro" id="IPR000131">
    <property type="entry name" value="ATP_synth_F1_gsu"/>
</dbReference>
<dbReference type="EMBL" id="JALJOR010000006">
    <property type="protein sequence ID" value="KAK9815728.1"/>
    <property type="molecule type" value="Genomic_DNA"/>
</dbReference>
<proteinExistence type="inferred from homology"/>
<dbReference type="Gene3D" id="1.10.287.80">
    <property type="entry name" value="ATP synthase, gamma subunit, helix hairpin domain"/>
    <property type="match status" value="2"/>
</dbReference>
<comment type="subcellular location">
    <subcellularLocation>
        <location evidence="2">Plastid</location>
        <location evidence="2">Chloroplast thylakoid membrane</location>
        <topology evidence="2">Peripheral membrane protein</topology>
    </subcellularLocation>
</comment>
<keyword evidence="8" id="KW-0139">CF(1)</keyword>
<evidence type="ECO:0000313" key="11">
    <source>
        <dbReference type="EMBL" id="KAK9815728.1"/>
    </source>
</evidence>
<dbReference type="PANTHER" id="PTHR11693">
    <property type="entry name" value="ATP SYNTHASE GAMMA CHAIN"/>
    <property type="match status" value="1"/>
</dbReference>
<reference evidence="11 12" key="1">
    <citation type="journal article" date="2024" name="Nat. Commun.">
        <title>Phylogenomics reveals the evolutionary origins of lichenization in chlorophyte algae.</title>
        <authorList>
            <person name="Puginier C."/>
            <person name="Libourel C."/>
            <person name="Otte J."/>
            <person name="Skaloud P."/>
            <person name="Haon M."/>
            <person name="Grisel S."/>
            <person name="Petersen M."/>
            <person name="Berrin J.G."/>
            <person name="Delaux P.M."/>
            <person name="Dal Grande F."/>
            <person name="Keller J."/>
        </authorList>
    </citation>
    <scope>NUCLEOTIDE SEQUENCE [LARGE SCALE GENOMIC DNA]</scope>
    <source>
        <strain evidence="11 12">SAG 2043</strain>
    </source>
</reference>
<evidence type="ECO:0000256" key="7">
    <source>
        <dbReference type="ARBA" id="ARBA00023136"/>
    </source>
</evidence>
<evidence type="ECO:0000256" key="4">
    <source>
        <dbReference type="ARBA" id="ARBA00022448"/>
    </source>
</evidence>
<comment type="function">
    <text evidence="1">Produces ATP from ADP in the presence of a proton gradient across the membrane. The gamma chain is believed to be important in regulating ATPase activity and the flow of protons through the CF(0) complex.</text>
</comment>
<dbReference type="FunFam" id="1.10.287.80:FF:000003">
    <property type="entry name" value="ATP synthase gamma chain, chloroplastic"/>
    <property type="match status" value="1"/>
</dbReference>
<organism evidence="11 12">
    <name type="scientific">[Myrmecia] bisecta</name>
    <dbReference type="NCBI Taxonomy" id="41462"/>
    <lineage>
        <taxon>Eukaryota</taxon>
        <taxon>Viridiplantae</taxon>
        <taxon>Chlorophyta</taxon>
        <taxon>core chlorophytes</taxon>
        <taxon>Trebouxiophyceae</taxon>
        <taxon>Trebouxiales</taxon>
        <taxon>Trebouxiaceae</taxon>
        <taxon>Myrmecia</taxon>
    </lineage>
</organism>
<dbReference type="NCBIfam" id="NF004145">
    <property type="entry name" value="PRK05621.1-2"/>
    <property type="match status" value="1"/>
</dbReference>
<evidence type="ECO:0000256" key="6">
    <source>
        <dbReference type="ARBA" id="ARBA00023065"/>
    </source>
</evidence>
<dbReference type="GO" id="GO:0045259">
    <property type="term" value="C:proton-transporting ATP synthase complex"/>
    <property type="evidence" value="ECO:0007669"/>
    <property type="project" value="UniProtKB-KW"/>
</dbReference>
<dbReference type="PRINTS" id="PR00126">
    <property type="entry name" value="ATPASEGAMMA"/>
</dbReference>
<dbReference type="FunFam" id="1.10.287.80:FF:000004">
    <property type="entry name" value="ATP synthase gamma chain, chloroplastic"/>
    <property type="match status" value="1"/>
</dbReference>
<dbReference type="Pfam" id="PF00231">
    <property type="entry name" value="ATP-synt"/>
    <property type="match status" value="1"/>
</dbReference>
<comment type="caution">
    <text evidence="11">The sequence shown here is derived from an EMBL/GenBank/DDBJ whole genome shotgun (WGS) entry which is preliminary data.</text>
</comment>
<comment type="similarity">
    <text evidence="3">Belongs to the ATPase gamma chain family.</text>
</comment>
<keyword evidence="4" id="KW-0813">Transport</keyword>
<dbReference type="InterPro" id="IPR035968">
    <property type="entry name" value="ATP_synth_F1_ATPase_gsu"/>
</dbReference>
<accession>A0AAW1Q4D8</accession>